<dbReference type="Pfam" id="PF00872">
    <property type="entry name" value="Transposase_mut"/>
    <property type="match status" value="1"/>
</dbReference>
<dbReference type="NCBIfam" id="NF033543">
    <property type="entry name" value="transpos_IS256"/>
    <property type="match status" value="1"/>
</dbReference>
<evidence type="ECO:0000256" key="5">
    <source>
        <dbReference type="ARBA" id="ARBA00023172"/>
    </source>
</evidence>
<comment type="function">
    <text evidence="1 6">Required for the transposition of the insertion element.</text>
</comment>
<evidence type="ECO:0000313" key="8">
    <source>
        <dbReference type="Proteomes" id="UP001312865"/>
    </source>
</evidence>
<proteinExistence type="inferred from homology"/>
<sequence>MDHFTTDIMQALAKKQDITEVFRMHLEKAVNKLLETELTSFLDYEKYDRIGFNSGNSRNGSYSRKISTEYGDLKVTIPRDRNGEFKQQTVSPYKRSNDTLESFVIHLFQKGITMSEIADLIEKMYGHHYSPQTVSNMTKTVSEQVEAFQSRSLSSRYVCVYLDATFIAVKRKTVSKEAVYIAVGIREDGSKEVLAYTLAPTESAFIWKELLVDLKERGVEEVLLFISDGLKGITDSIHSIFPHSHYQSCCVHISRNIAHKVRVSDRAEIFEDFKAVDRAENLETAKKALEDFIDKWKLTYPKVTKSLQGNPYIFTFYNFPNSIWRSIYSTNLIESFNKQIKKYSKRKEQFPNEESIDRFLVSQFESYNQRFATRCHLGFDKARAELAAMFKE</sequence>
<gene>
    <name evidence="7" type="ORF">WAK64_14945</name>
</gene>
<evidence type="ECO:0000256" key="3">
    <source>
        <dbReference type="ARBA" id="ARBA00022578"/>
    </source>
</evidence>
<organism evidence="7 8">
    <name type="scientific">Bacillus spongiae</name>
    <dbReference type="NCBI Taxonomy" id="2683610"/>
    <lineage>
        <taxon>Bacteria</taxon>
        <taxon>Bacillati</taxon>
        <taxon>Bacillota</taxon>
        <taxon>Bacilli</taxon>
        <taxon>Bacillales</taxon>
        <taxon>Bacillaceae</taxon>
        <taxon>Bacillus</taxon>
    </lineage>
</organism>
<dbReference type="PANTHER" id="PTHR33217">
    <property type="entry name" value="TRANSPOSASE FOR INSERTION SEQUENCE ELEMENT IS1081"/>
    <property type="match status" value="1"/>
</dbReference>
<name>A0ABU8HGR5_9BACI</name>
<evidence type="ECO:0000256" key="6">
    <source>
        <dbReference type="RuleBase" id="RU365089"/>
    </source>
</evidence>
<keyword evidence="3 6" id="KW-0815">Transposition</keyword>
<comment type="caution">
    <text evidence="7">The sequence shown here is derived from an EMBL/GenBank/DDBJ whole genome shotgun (WGS) entry which is preliminary data.</text>
</comment>
<dbReference type="Proteomes" id="UP001312865">
    <property type="component" value="Unassembled WGS sequence"/>
</dbReference>
<dbReference type="InterPro" id="IPR001207">
    <property type="entry name" value="Transposase_mutator"/>
</dbReference>
<evidence type="ECO:0000256" key="2">
    <source>
        <dbReference type="ARBA" id="ARBA00010961"/>
    </source>
</evidence>
<accession>A0ABU8HGR5</accession>
<keyword evidence="4 6" id="KW-0238">DNA-binding</keyword>
<evidence type="ECO:0000313" key="7">
    <source>
        <dbReference type="EMBL" id="MEI5908351.1"/>
    </source>
</evidence>
<reference evidence="7 8" key="1">
    <citation type="journal article" date="2018" name="J. Microbiol.">
        <title>Bacillus spongiae sp. nov., isolated from sponge of Jeju Island.</title>
        <authorList>
            <person name="Lee G.E."/>
            <person name="Im W.T."/>
            <person name="Park J.S."/>
        </authorList>
    </citation>
    <scope>NUCLEOTIDE SEQUENCE [LARGE SCALE GENOMIC DNA]</scope>
    <source>
        <strain evidence="7 8">135PIL107-10</strain>
    </source>
</reference>
<dbReference type="EMBL" id="JBBAXC010000012">
    <property type="protein sequence ID" value="MEI5908351.1"/>
    <property type="molecule type" value="Genomic_DNA"/>
</dbReference>
<comment type="similarity">
    <text evidence="2 6">Belongs to the transposase mutator family.</text>
</comment>
<keyword evidence="5 6" id="KW-0233">DNA recombination</keyword>
<keyword evidence="8" id="KW-1185">Reference proteome</keyword>
<dbReference type="RefSeq" id="WP_336587795.1">
    <property type="nucleotide sequence ID" value="NZ_JBBAXC010000012.1"/>
</dbReference>
<keyword evidence="6" id="KW-0814">Transposable element</keyword>
<evidence type="ECO:0000256" key="1">
    <source>
        <dbReference type="ARBA" id="ARBA00002190"/>
    </source>
</evidence>
<evidence type="ECO:0000256" key="4">
    <source>
        <dbReference type="ARBA" id="ARBA00023125"/>
    </source>
</evidence>
<protein>
    <recommendedName>
        <fullName evidence="6">Mutator family transposase</fullName>
    </recommendedName>
</protein>
<dbReference type="PANTHER" id="PTHR33217:SF8">
    <property type="entry name" value="MUTATOR FAMILY TRANSPOSASE"/>
    <property type="match status" value="1"/>
</dbReference>